<feature type="transmembrane region" description="Helical" evidence="2">
    <location>
        <begin position="77"/>
        <end position="98"/>
    </location>
</feature>
<sequence length="622" mass="69473">MKKINYRKLILALADVFIIVVSGIVLDFAMSLIFPELSEASRGLLYTIIVNLALCMLIMYGAGAYKRLWRYFNEKDYLVCGLAMFAGFALGYLIMSILQIQQSVLFVALYAILATGGVLLFRFIFKRTFLNLIEVGRADNCERTLIVGAGNAGRMILTEIQNASYDENSPARNLIAVGFVDDDETKLNRSINGVPVLGFCREISKICNDKKITNIIVAVPSCEEEEKRKILDYCSETTCKIKIIPYLSELLFDDKHTELISQAKEIKIADLLGRKPIEFDKKEIKELVTGKICMVTGGGGSIGSELVRQIAKYSPKQVIIVDIYENNAYDIQQELVLEYGNKLNLVTLISSIRDYDKMELIFKTYRPQLVFHAAAHKHVPLMETVPEEAVKNNIFGTFNVATLAEKYKADKFVMISTDKAVNPTNVMGATKRACEMIIQHKAQHSTHTEFVTTRFGNVLGSNGSVIPLFRRQIESGSPVTVTHPDIIRYFMTIPEAVSLVLEAGAMAHGGEIFVLDMGAPVKITTLAENLIRMYGKIPYKDVPIVFTGLRPGEKLFEELLMDEEGLKSTANEKIFIGNQININSAELLKKLDELKVVANSNDSEKTVELLADLVPTFNHKTN</sequence>
<dbReference type="SUPFAM" id="SSF53335">
    <property type="entry name" value="S-adenosyl-L-methionine-dependent methyltransferases"/>
    <property type="match status" value="1"/>
</dbReference>
<comment type="caution">
    <text evidence="4">The sequence shown here is derived from an EMBL/GenBank/DDBJ whole genome shotgun (WGS) entry which is preliminary data.</text>
</comment>
<dbReference type="RefSeq" id="WP_186935875.1">
    <property type="nucleotide sequence ID" value="NZ_JACOPS010000004.1"/>
</dbReference>
<dbReference type="Pfam" id="PF02719">
    <property type="entry name" value="Polysacc_synt_2"/>
    <property type="match status" value="1"/>
</dbReference>
<proteinExistence type="inferred from homology"/>
<organism evidence="4 5">
    <name type="scientific">Ruminococcus intestinalis</name>
    <dbReference type="NCBI Taxonomy" id="2763066"/>
    <lineage>
        <taxon>Bacteria</taxon>
        <taxon>Bacillati</taxon>
        <taxon>Bacillota</taxon>
        <taxon>Clostridia</taxon>
        <taxon>Eubacteriales</taxon>
        <taxon>Oscillospiraceae</taxon>
        <taxon>Ruminococcus</taxon>
    </lineage>
</organism>
<dbReference type="InterPro" id="IPR036291">
    <property type="entry name" value="NAD(P)-bd_dom_sf"/>
</dbReference>
<feature type="transmembrane region" description="Helical" evidence="2">
    <location>
        <begin position="104"/>
        <end position="125"/>
    </location>
</feature>
<dbReference type="EMBL" id="JACOPS010000004">
    <property type="protein sequence ID" value="MBC5728800.1"/>
    <property type="molecule type" value="Genomic_DNA"/>
</dbReference>
<protein>
    <submittedName>
        <fullName evidence="4">Polysaccharide biosynthesis protein</fullName>
    </submittedName>
</protein>
<keyword evidence="2" id="KW-0472">Membrane</keyword>
<dbReference type="Proteomes" id="UP000636755">
    <property type="component" value="Unassembled WGS sequence"/>
</dbReference>
<dbReference type="InterPro" id="IPR003869">
    <property type="entry name" value="Polysac_CapD-like"/>
</dbReference>
<comment type="similarity">
    <text evidence="1">Belongs to the polysaccharide synthase family.</text>
</comment>
<evidence type="ECO:0000313" key="5">
    <source>
        <dbReference type="Proteomes" id="UP000636755"/>
    </source>
</evidence>
<dbReference type="CDD" id="cd05237">
    <property type="entry name" value="UDP_invert_4-6DH_SDR_e"/>
    <property type="match status" value="1"/>
</dbReference>
<gene>
    <name evidence="4" type="ORF">H8R91_09780</name>
</gene>
<dbReference type="Gene3D" id="3.40.50.720">
    <property type="entry name" value="NAD(P)-binding Rossmann-like Domain"/>
    <property type="match status" value="2"/>
</dbReference>
<evidence type="ECO:0000256" key="1">
    <source>
        <dbReference type="ARBA" id="ARBA00007430"/>
    </source>
</evidence>
<dbReference type="Pfam" id="PF13727">
    <property type="entry name" value="CoA_binding_3"/>
    <property type="match status" value="1"/>
</dbReference>
<dbReference type="InterPro" id="IPR029063">
    <property type="entry name" value="SAM-dependent_MTases_sf"/>
</dbReference>
<feature type="transmembrane region" description="Helical" evidence="2">
    <location>
        <begin position="12"/>
        <end position="33"/>
    </location>
</feature>
<keyword evidence="5" id="KW-1185">Reference proteome</keyword>
<dbReference type="PANTHER" id="PTHR43318:SF1">
    <property type="entry name" value="POLYSACCHARIDE BIOSYNTHESIS PROTEIN EPSC-RELATED"/>
    <property type="match status" value="1"/>
</dbReference>
<evidence type="ECO:0000256" key="2">
    <source>
        <dbReference type="SAM" id="Phobius"/>
    </source>
</evidence>
<evidence type="ECO:0000313" key="4">
    <source>
        <dbReference type="EMBL" id="MBC5728800.1"/>
    </source>
</evidence>
<evidence type="ECO:0000259" key="3">
    <source>
        <dbReference type="Pfam" id="PF02719"/>
    </source>
</evidence>
<dbReference type="PANTHER" id="PTHR43318">
    <property type="entry name" value="UDP-N-ACETYLGLUCOSAMINE 4,6-DEHYDRATASE"/>
    <property type="match status" value="1"/>
</dbReference>
<name>A0ABR7HMN4_9FIRM</name>
<feature type="domain" description="Polysaccharide biosynthesis protein CapD-like" evidence="3">
    <location>
        <begin position="294"/>
        <end position="577"/>
    </location>
</feature>
<dbReference type="InterPro" id="IPR051203">
    <property type="entry name" value="Polysaccharide_Synthase-Rel"/>
</dbReference>
<accession>A0ABR7HMN4</accession>
<keyword evidence="2" id="KW-0812">Transmembrane</keyword>
<feature type="transmembrane region" description="Helical" evidence="2">
    <location>
        <begin position="45"/>
        <end position="65"/>
    </location>
</feature>
<dbReference type="SUPFAM" id="SSF51735">
    <property type="entry name" value="NAD(P)-binding Rossmann-fold domains"/>
    <property type="match status" value="1"/>
</dbReference>
<reference evidence="4 5" key="1">
    <citation type="submission" date="2020-08" db="EMBL/GenBank/DDBJ databases">
        <title>Genome public.</title>
        <authorList>
            <person name="Liu C."/>
            <person name="Sun Q."/>
        </authorList>
    </citation>
    <scope>NUCLEOTIDE SEQUENCE [LARGE SCALE GENOMIC DNA]</scope>
    <source>
        <strain evidence="4 5">NSJ-71</strain>
    </source>
</reference>
<keyword evidence="2" id="KW-1133">Transmembrane helix</keyword>